<dbReference type="PANTHER" id="PTHR31118:SF32">
    <property type="entry name" value="KYNURENINE FORMAMIDASE"/>
    <property type="match status" value="1"/>
</dbReference>
<evidence type="ECO:0000256" key="7">
    <source>
        <dbReference type="ARBA" id="ARBA00048496"/>
    </source>
</evidence>
<dbReference type="GO" id="GO:0019441">
    <property type="term" value="P:L-tryptophan catabolic process to kynurenine"/>
    <property type="evidence" value="ECO:0007669"/>
    <property type="project" value="UniProtKB-UniRule"/>
</dbReference>
<dbReference type="InterPro" id="IPR017484">
    <property type="entry name" value="Kynurenine_formamidase_bac"/>
</dbReference>
<dbReference type="OrthoDB" id="9796085at2"/>
<evidence type="ECO:0000256" key="6">
    <source>
        <dbReference type="ARBA" id="ARBA00023079"/>
    </source>
</evidence>
<dbReference type="EMBL" id="QJSX01000010">
    <property type="protein sequence ID" value="PYE53053.1"/>
    <property type="molecule type" value="Genomic_DNA"/>
</dbReference>
<dbReference type="Gene3D" id="3.50.30.50">
    <property type="entry name" value="Putative cyclase"/>
    <property type="match status" value="1"/>
</dbReference>
<feature type="active site" description="Proton donor/acceptor" evidence="9">
    <location>
        <position position="55"/>
    </location>
</feature>
<evidence type="ECO:0000256" key="10">
    <source>
        <dbReference type="SAM" id="MobiDB-lite"/>
    </source>
</evidence>
<comment type="subunit">
    <text evidence="2 9">Homodimer.</text>
</comment>
<feature type="binding site" evidence="9">
    <location>
        <position position="15"/>
    </location>
    <ligand>
        <name>substrate</name>
    </ligand>
</feature>
<dbReference type="FunFam" id="3.50.30.50:FF:000001">
    <property type="entry name" value="Kynurenine formamidase"/>
    <property type="match status" value="1"/>
</dbReference>
<feature type="binding site" evidence="9">
    <location>
        <position position="167"/>
    </location>
    <ligand>
        <name>Zn(2+)</name>
        <dbReference type="ChEBI" id="CHEBI:29105"/>
        <label>2</label>
    </ligand>
</feature>
<reference evidence="11 12" key="1">
    <citation type="submission" date="2018-06" db="EMBL/GenBank/DDBJ databases">
        <title>Genomic Encyclopedia of Type Strains, Phase IV (KMG-IV): sequencing the most valuable type-strain genomes for metagenomic binning, comparative biology and taxonomic classification.</title>
        <authorList>
            <person name="Goeker M."/>
        </authorList>
    </citation>
    <scope>NUCLEOTIDE SEQUENCE [LARGE SCALE GENOMIC DNA]</scope>
    <source>
        <strain evidence="11 12">DSM 18048</strain>
    </source>
</reference>
<accession>A0A318S9C0</accession>
<evidence type="ECO:0000256" key="5">
    <source>
        <dbReference type="ARBA" id="ARBA00022833"/>
    </source>
</evidence>
<sequence length="201" mass="21449">MRDVTRQLTPGHPNWPGDEPYRLEPRLRISGGDAVNTVLIATSSHTGTHVDAPFHYDDAGLQLHEVPLSVWVGPCRVLSATGFDVVPASVLDGAGDLPERVLLYTGQPARWETFPTTFSALSPELIRALAERGVKLVGTDAPSVDPLTSKTLDAHMACKEAGVFILEGLDLDGVAPGAYELVCLPLPLWGGDGAPARVILR</sequence>
<evidence type="ECO:0000256" key="8">
    <source>
        <dbReference type="ARBA" id="ARBA00060547"/>
    </source>
</evidence>
<evidence type="ECO:0000256" key="4">
    <source>
        <dbReference type="ARBA" id="ARBA00022801"/>
    </source>
</evidence>
<comment type="function">
    <text evidence="1 9">Catalyzes the hydrolysis of N-formyl-L-kynurenine to L-kynurenine, the second step in the kynurenine pathway of tryptophan degradation.</text>
</comment>
<feature type="binding site" evidence="9">
    <location>
        <position position="51"/>
    </location>
    <ligand>
        <name>Zn(2+)</name>
        <dbReference type="ChEBI" id="CHEBI:29105"/>
        <label>2</label>
    </ligand>
</feature>
<gene>
    <name evidence="9" type="primary">kynB</name>
    <name evidence="11" type="ORF">DES52_11036</name>
</gene>
<dbReference type="Proteomes" id="UP000248326">
    <property type="component" value="Unassembled WGS sequence"/>
</dbReference>
<dbReference type="AlphaFoldDB" id="A0A318S9C0"/>
<dbReference type="HAMAP" id="MF_01969">
    <property type="entry name" value="KynB"/>
    <property type="match status" value="1"/>
</dbReference>
<comment type="similarity">
    <text evidence="9">Belongs to the Cyclase 1 superfamily. KynB family.</text>
</comment>
<keyword evidence="6 9" id="KW-0823">Tryptophan catabolism</keyword>
<dbReference type="GO" id="GO:0008270">
    <property type="term" value="F:zinc ion binding"/>
    <property type="evidence" value="ECO:0007669"/>
    <property type="project" value="UniProtKB-UniRule"/>
</dbReference>
<evidence type="ECO:0000256" key="9">
    <source>
        <dbReference type="HAMAP-Rule" id="MF_01969"/>
    </source>
</evidence>
<dbReference type="EC" id="3.5.1.9" evidence="9"/>
<evidence type="ECO:0000313" key="12">
    <source>
        <dbReference type="Proteomes" id="UP000248326"/>
    </source>
</evidence>
<name>A0A318S9C0_9DEIO</name>
<dbReference type="GO" id="GO:0004328">
    <property type="term" value="F:formamidase activity"/>
    <property type="evidence" value="ECO:0007669"/>
    <property type="project" value="InterPro"/>
</dbReference>
<dbReference type="PANTHER" id="PTHR31118">
    <property type="entry name" value="CYCLASE-LIKE PROTEIN 2"/>
    <property type="match status" value="1"/>
</dbReference>
<protein>
    <recommendedName>
        <fullName evidence="9">Kynurenine formamidase</fullName>
        <shortName evidence="9">KFA</shortName>
        <shortName evidence="9">KFase</shortName>
        <ecNumber evidence="9">3.5.1.9</ecNumber>
    </recommendedName>
    <alternativeName>
        <fullName evidence="9">Arylformamidase</fullName>
    </alternativeName>
    <alternativeName>
        <fullName evidence="9">N-formylkynurenine formamidase</fullName>
        <shortName evidence="9">FKF</shortName>
    </alternativeName>
</protein>
<dbReference type="SUPFAM" id="SSF102198">
    <property type="entry name" value="Putative cyclase"/>
    <property type="match status" value="1"/>
</dbReference>
<dbReference type="Pfam" id="PF04199">
    <property type="entry name" value="Cyclase"/>
    <property type="match status" value="1"/>
</dbReference>
<comment type="catalytic activity">
    <reaction evidence="7 9">
        <text>N-formyl-L-kynurenine + H2O = L-kynurenine + formate + H(+)</text>
        <dbReference type="Rhea" id="RHEA:13009"/>
        <dbReference type="ChEBI" id="CHEBI:15377"/>
        <dbReference type="ChEBI" id="CHEBI:15378"/>
        <dbReference type="ChEBI" id="CHEBI:15740"/>
        <dbReference type="ChEBI" id="CHEBI:57959"/>
        <dbReference type="ChEBI" id="CHEBI:58629"/>
        <dbReference type="EC" id="3.5.1.9"/>
    </reaction>
</comment>
<feature type="region of interest" description="Disordered" evidence="10">
    <location>
        <begin position="1"/>
        <end position="21"/>
    </location>
</feature>
<feature type="binding site" evidence="9">
    <location>
        <position position="155"/>
    </location>
    <ligand>
        <name>Zn(2+)</name>
        <dbReference type="ChEBI" id="CHEBI:29105"/>
        <label>2</label>
    </ligand>
</feature>
<dbReference type="RefSeq" id="WP_110887269.1">
    <property type="nucleotide sequence ID" value="NZ_QJSX01000010.1"/>
</dbReference>
<keyword evidence="12" id="KW-1185">Reference proteome</keyword>
<evidence type="ECO:0000256" key="3">
    <source>
        <dbReference type="ARBA" id="ARBA00022723"/>
    </source>
</evidence>
<proteinExistence type="inferred from homology"/>
<keyword evidence="5 9" id="KW-0862">Zinc</keyword>
<evidence type="ECO:0000313" key="11">
    <source>
        <dbReference type="EMBL" id="PYE53053.1"/>
    </source>
</evidence>
<dbReference type="UniPathway" id="UPA00333">
    <property type="reaction ID" value="UER00454"/>
</dbReference>
<dbReference type="GO" id="GO:0004061">
    <property type="term" value="F:arylformamidase activity"/>
    <property type="evidence" value="ECO:0007669"/>
    <property type="project" value="UniProtKB-UniRule"/>
</dbReference>
<evidence type="ECO:0000256" key="1">
    <source>
        <dbReference type="ARBA" id="ARBA00002204"/>
    </source>
</evidence>
<comment type="cofactor">
    <cofactor evidence="9">
        <name>Zn(2+)</name>
        <dbReference type="ChEBI" id="CHEBI:29105"/>
    </cofactor>
    <text evidence="9">Binds 2 zinc ions per subunit.</text>
</comment>
<dbReference type="InterPro" id="IPR037175">
    <property type="entry name" value="KFase_sf"/>
</dbReference>
<evidence type="ECO:0000256" key="2">
    <source>
        <dbReference type="ARBA" id="ARBA00011738"/>
    </source>
</evidence>
<feature type="binding site" evidence="9">
    <location>
        <position position="45"/>
    </location>
    <ligand>
        <name>Zn(2+)</name>
        <dbReference type="ChEBI" id="CHEBI:29105"/>
        <label>1</label>
    </ligand>
</feature>
<keyword evidence="3 9" id="KW-0479">Metal-binding</keyword>
<comment type="pathway">
    <text evidence="8 9">Amino-acid degradation; L-tryptophan degradation via kynurenine pathway; L-kynurenine from L-tryptophan: step 2/2.</text>
</comment>
<keyword evidence="4 9" id="KW-0378">Hydrolase</keyword>
<feature type="binding site" evidence="9">
    <location>
        <position position="49"/>
    </location>
    <ligand>
        <name>Zn(2+)</name>
        <dbReference type="ChEBI" id="CHEBI:29105"/>
        <label>1</label>
    </ligand>
</feature>
<feature type="binding site" evidence="9">
    <location>
        <position position="51"/>
    </location>
    <ligand>
        <name>Zn(2+)</name>
        <dbReference type="ChEBI" id="CHEBI:29105"/>
        <label>1</label>
    </ligand>
</feature>
<organism evidence="11 12">
    <name type="scientific">Deinococcus yavapaiensis KR-236</name>
    <dbReference type="NCBI Taxonomy" id="694435"/>
    <lineage>
        <taxon>Bacteria</taxon>
        <taxon>Thermotogati</taxon>
        <taxon>Deinococcota</taxon>
        <taxon>Deinococci</taxon>
        <taxon>Deinococcales</taxon>
        <taxon>Deinococcaceae</taxon>
        <taxon>Deinococcus</taxon>
    </lineage>
</organism>
<comment type="caution">
    <text evidence="11">The sequence shown here is derived from an EMBL/GenBank/DDBJ whole genome shotgun (WGS) entry which is preliminary data.</text>
</comment>
<feature type="binding site" evidence="9">
    <location>
        <position position="167"/>
    </location>
    <ligand>
        <name>Zn(2+)</name>
        <dbReference type="ChEBI" id="CHEBI:29105"/>
        <label>1</label>
    </ligand>
</feature>
<dbReference type="InterPro" id="IPR007325">
    <property type="entry name" value="KFase/CYL"/>
</dbReference>